<organism evidence="13 14">
    <name type="scientific">Peptoclostridium litorale DSM 5388</name>
    <dbReference type="NCBI Taxonomy" id="1121324"/>
    <lineage>
        <taxon>Bacteria</taxon>
        <taxon>Bacillati</taxon>
        <taxon>Bacillota</taxon>
        <taxon>Clostridia</taxon>
        <taxon>Peptostreptococcales</taxon>
        <taxon>Peptoclostridiaceae</taxon>
        <taxon>Peptoclostridium</taxon>
    </lineage>
</organism>
<name>A0A069RBV3_PEPLI</name>
<gene>
    <name evidence="13" type="primary">mcpC2</name>
    <name evidence="13" type="ORF">CLIT_16c00210</name>
</gene>
<dbReference type="GO" id="GO:0006935">
    <property type="term" value="P:chemotaxis"/>
    <property type="evidence" value="ECO:0007669"/>
    <property type="project" value="UniProtKB-KW"/>
</dbReference>
<dbReference type="GO" id="GO:0005886">
    <property type="term" value="C:plasma membrane"/>
    <property type="evidence" value="ECO:0007669"/>
    <property type="project" value="UniProtKB-SubCell"/>
</dbReference>
<keyword evidence="14" id="KW-1185">Reference proteome</keyword>
<dbReference type="SMART" id="SM00283">
    <property type="entry name" value="MA"/>
    <property type="match status" value="1"/>
</dbReference>
<dbReference type="SUPFAM" id="SSF58104">
    <property type="entry name" value="Methyl-accepting chemotaxis protein (MCP) signaling domain"/>
    <property type="match status" value="1"/>
</dbReference>
<dbReference type="Proteomes" id="UP000027946">
    <property type="component" value="Unassembled WGS sequence"/>
</dbReference>
<dbReference type="Gene3D" id="1.10.287.950">
    <property type="entry name" value="Methyl-accepting chemotaxis protein"/>
    <property type="match status" value="1"/>
</dbReference>
<dbReference type="SUPFAM" id="SSF103190">
    <property type="entry name" value="Sensory domain-like"/>
    <property type="match status" value="1"/>
</dbReference>
<proteinExistence type="inferred from homology"/>
<feature type="transmembrane region" description="Helical" evidence="10">
    <location>
        <begin position="297"/>
        <end position="315"/>
    </location>
</feature>
<keyword evidence="3" id="KW-0145">Chemotaxis</keyword>
<dbReference type="InterPro" id="IPR004089">
    <property type="entry name" value="MCPsignal_dom"/>
</dbReference>
<dbReference type="Pfam" id="PF00672">
    <property type="entry name" value="HAMP"/>
    <property type="match status" value="1"/>
</dbReference>
<keyword evidence="2" id="KW-1003">Cell membrane</keyword>
<evidence type="ECO:0000256" key="4">
    <source>
        <dbReference type="ARBA" id="ARBA00022692"/>
    </source>
</evidence>
<evidence type="ECO:0000256" key="1">
    <source>
        <dbReference type="ARBA" id="ARBA00004651"/>
    </source>
</evidence>
<evidence type="ECO:0000256" key="5">
    <source>
        <dbReference type="ARBA" id="ARBA00022989"/>
    </source>
</evidence>
<evidence type="ECO:0000256" key="10">
    <source>
        <dbReference type="SAM" id="Phobius"/>
    </source>
</evidence>
<feature type="domain" description="HAMP" evidence="12">
    <location>
        <begin position="317"/>
        <end position="369"/>
    </location>
</feature>
<dbReference type="PROSITE" id="PS50885">
    <property type="entry name" value="HAMP"/>
    <property type="match status" value="1"/>
</dbReference>
<feature type="transmembrane region" description="Helical" evidence="10">
    <location>
        <begin position="20"/>
        <end position="40"/>
    </location>
</feature>
<dbReference type="OrthoDB" id="13222at2"/>
<dbReference type="eggNOG" id="COG0840">
    <property type="taxonomic scope" value="Bacteria"/>
</dbReference>
<dbReference type="GO" id="GO:0007165">
    <property type="term" value="P:signal transduction"/>
    <property type="evidence" value="ECO:0007669"/>
    <property type="project" value="UniProtKB-KW"/>
</dbReference>
<evidence type="ECO:0000256" key="3">
    <source>
        <dbReference type="ARBA" id="ARBA00022500"/>
    </source>
</evidence>
<dbReference type="PROSITE" id="PS50111">
    <property type="entry name" value="CHEMOTAXIS_TRANSDUC_2"/>
    <property type="match status" value="1"/>
</dbReference>
<protein>
    <submittedName>
        <fullName evidence="13">Methyl-accepting chemotaxis protein McpC</fullName>
    </submittedName>
</protein>
<keyword evidence="6 10" id="KW-0472">Membrane</keyword>
<dbReference type="CDD" id="cd06225">
    <property type="entry name" value="HAMP"/>
    <property type="match status" value="1"/>
</dbReference>
<keyword evidence="5 10" id="KW-1133">Transmembrane helix</keyword>
<keyword evidence="7 9" id="KW-0807">Transducer</keyword>
<reference evidence="13 14" key="1">
    <citation type="submission" date="2014-03" db="EMBL/GenBank/DDBJ databases">
        <title>Genome sequence of Clostridium litorale W6, DSM 5388.</title>
        <authorList>
            <person name="Poehlein A."/>
            <person name="Jagirdar A."/>
            <person name="Khonsari B."/>
            <person name="Chibani C.M."/>
            <person name="Gutierrez Gutierrez D.A."/>
            <person name="Davydova E."/>
            <person name="Alghaithi H.S."/>
            <person name="Nair K.P."/>
            <person name="Dhamotharan K."/>
            <person name="Chandran L."/>
            <person name="G W."/>
            <person name="Daniel R."/>
        </authorList>
    </citation>
    <scope>NUCLEOTIDE SEQUENCE [LARGE SCALE GENOMIC DNA]</scope>
    <source>
        <strain evidence="13 14">W6</strain>
    </source>
</reference>
<evidence type="ECO:0000256" key="6">
    <source>
        <dbReference type="ARBA" id="ARBA00023136"/>
    </source>
</evidence>
<evidence type="ECO:0000313" key="14">
    <source>
        <dbReference type="Proteomes" id="UP000027946"/>
    </source>
</evidence>
<accession>A0A069RBV3</accession>
<dbReference type="RefSeq" id="WP_038266732.1">
    <property type="nucleotide sequence ID" value="NZ_FSRH01000020.1"/>
</dbReference>
<dbReference type="STRING" id="1121324.CLIT_16c00210"/>
<dbReference type="Pfam" id="PF00015">
    <property type="entry name" value="MCPsignal"/>
    <property type="match status" value="1"/>
</dbReference>
<dbReference type="CDD" id="cd12912">
    <property type="entry name" value="PDC2_MCP_like"/>
    <property type="match status" value="1"/>
</dbReference>
<evidence type="ECO:0000256" key="8">
    <source>
        <dbReference type="ARBA" id="ARBA00029447"/>
    </source>
</evidence>
<comment type="similarity">
    <text evidence="8">Belongs to the methyl-accepting chemotaxis (MCP) protein family.</text>
</comment>
<evidence type="ECO:0000256" key="7">
    <source>
        <dbReference type="ARBA" id="ARBA00023224"/>
    </source>
</evidence>
<keyword evidence="4 10" id="KW-0812">Transmembrane</keyword>
<dbReference type="PANTHER" id="PTHR32089:SF114">
    <property type="entry name" value="METHYL-ACCEPTING CHEMOTAXIS PROTEIN MCPB"/>
    <property type="match status" value="1"/>
</dbReference>
<evidence type="ECO:0000259" key="11">
    <source>
        <dbReference type="PROSITE" id="PS50111"/>
    </source>
</evidence>
<dbReference type="CDD" id="cd18773">
    <property type="entry name" value="PDC1_HK_sensor"/>
    <property type="match status" value="1"/>
</dbReference>
<dbReference type="SMART" id="SM00304">
    <property type="entry name" value="HAMP"/>
    <property type="match status" value="1"/>
</dbReference>
<sequence length="674" mass="73254">MPGDKKKKSISKRFGIGQKLMIAFFLLISIPITVIGFSSYSKSASIMQHNLQKSAESVLVQTEKTILNFFKGIEESVVQMSLHNDATEILSDDSNGAWLLESFKSFIESHDSAIVMYMGTASGQLLVYPEADLPDDFDPTSRPWYKSAEESESTIYTDPYIDENTGELIMTISTPVYNHSKELVGVIGVDISINALSKEVDSIKLGESGFVSLADSEGKVITTRDKNFIGKKIPVPALNEALKTKSLGTVEYSLDENGKKTDKFLSFKKMDTLGWVLSSTMYVDEVKSSTSVLLKDTLLIGLISLFIALLISFVLSKKITDSIKLILIDMEKIGQGDFTARCSVSSNDEMGMLCDHFNSTIDSVGSLIGNIKGVIESVSSASYNLSANSERTNAASLEVLKTVEEISNGASEQAYEAEKGALLVSGLSQKLNRLLENTAEMENFADNAIYSNSQGIKMVSLLKEKTRLNEVSTDNIESAILNLDKNAINIGNIVSTIGAISEQTNLLALNASIEAARAGDAGRGFSVVAEEIRKLAEESKTAASEIHEIILNIQNDSKNTVSIMNEVKTVTKDQADSVFKVNESFENISESIHNISQKIKLVSSFVDEVSTEKEGIVSAIESISSVSEETAAATEEVNASVQEQTNAISEVASLSENLSNLSMKLKNEIEKFTI</sequence>
<dbReference type="PANTHER" id="PTHR32089">
    <property type="entry name" value="METHYL-ACCEPTING CHEMOTAXIS PROTEIN MCPB"/>
    <property type="match status" value="1"/>
</dbReference>
<dbReference type="AlphaFoldDB" id="A0A069RBV3"/>
<evidence type="ECO:0000256" key="2">
    <source>
        <dbReference type="ARBA" id="ARBA00022475"/>
    </source>
</evidence>
<evidence type="ECO:0000313" key="13">
    <source>
        <dbReference type="EMBL" id="KDR94521.1"/>
    </source>
</evidence>
<comment type="caution">
    <text evidence="13">The sequence shown here is derived from an EMBL/GenBank/DDBJ whole genome shotgun (WGS) entry which is preliminary data.</text>
</comment>
<evidence type="ECO:0000259" key="12">
    <source>
        <dbReference type="PROSITE" id="PS50885"/>
    </source>
</evidence>
<dbReference type="EMBL" id="JJMM01000016">
    <property type="protein sequence ID" value="KDR94521.1"/>
    <property type="molecule type" value="Genomic_DNA"/>
</dbReference>
<comment type="subcellular location">
    <subcellularLocation>
        <location evidence="1">Cell membrane</location>
        <topology evidence="1">Multi-pass membrane protein</topology>
    </subcellularLocation>
</comment>
<dbReference type="InterPro" id="IPR033479">
    <property type="entry name" value="dCache_1"/>
</dbReference>
<dbReference type="InterPro" id="IPR029151">
    <property type="entry name" value="Sensor-like_sf"/>
</dbReference>
<feature type="domain" description="Methyl-accepting transducer" evidence="11">
    <location>
        <begin position="388"/>
        <end position="645"/>
    </location>
</feature>
<dbReference type="Pfam" id="PF02743">
    <property type="entry name" value="dCache_1"/>
    <property type="match status" value="1"/>
</dbReference>
<dbReference type="Gene3D" id="3.30.450.20">
    <property type="entry name" value="PAS domain"/>
    <property type="match status" value="2"/>
</dbReference>
<evidence type="ECO:0000256" key="9">
    <source>
        <dbReference type="PROSITE-ProRule" id="PRU00284"/>
    </source>
</evidence>
<dbReference type="InterPro" id="IPR003660">
    <property type="entry name" value="HAMP_dom"/>
</dbReference>